<evidence type="ECO:0000313" key="2">
    <source>
        <dbReference type="Proteomes" id="UP000532440"/>
    </source>
</evidence>
<dbReference type="Proteomes" id="UP000532440">
    <property type="component" value="Unassembled WGS sequence"/>
</dbReference>
<proteinExistence type="predicted"/>
<gene>
    <name evidence="1" type="ORF">HNQ70_001317</name>
</gene>
<keyword evidence="2" id="KW-1185">Reference proteome</keyword>
<protein>
    <submittedName>
        <fullName evidence="1">Alkylation response protein AidB-like acyl-CoA dehydrogenase</fullName>
    </submittedName>
</protein>
<accession>A0A7W8HFT0</accession>
<evidence type="ECO:0000313" key="1">
    <source>
        <dbReference type="EMBL" id="MBB5271307.1"/>
    </source>
</evidence>
<name>A0A7W8HFT0_9BURK</name>
<dbReference type="EMBL" id="JACHGB010000003">
    <property type="protein sequence ID" value="MBB5271307.1"/>
    <property type="molecule type" value="Genomic_DNA"/>
</dbReference>
<dbReference type="AlphaFoldDB" id="A0A7W8HFT0"/>
<dbReference type="RefSeq" id="WP_183965573.1">
    <property type="nucleotide sequence ID" value="NZ_BAABEW010000001.1"/>
</dbReference>
<comment type="caution">
    <text evidence="1">The sequence shown here is derived from an EMBL/GenBank/DDBJ whole genome shotgun (WGS) entry which is preliminary data.</text>
</comment>
<reference evidence="1 2" key="1">
    <citation type="submission" date="2020-08" db="EMBL/GenBank/DDBJ databases">
        <title>Genomic Encyclopedia of Type Strains, Phase IV (KMG-IV): sequencing the most valuable type-strain genomes for metagenomic binning, comparative biology and taxonomic classification.</title>
        <authorList>
            <person name="Goeker M."/>
        </authorList>
    </citation>
    <scope>NUCLEOTIDE SEQUENCE [LARGE SCALE GENOMIC DNA]</scope>
    <source>
        <strain evidence="1 2">DSM 29781</strain>
    </source>
</reference>
<organism evidence="1 2">
    <name type="scientific">Quisquiliibacterium transsilvanicum</name>
    <dbReference type="NCBI Taxonomy" id="1549638"/>
    <lineage>
        <taxon>Bacteria</taxon>
        <taxon>Pseudomonadati</taxon>
        <taxon>Pseudomonadota</taxon>
        <taxon>Betaproteobacteria</taxon>
        <taxon>Burkholderiales</taxon>
        <taxon>Burkholderiaceae</taxon>
        <taxon>Quisquiliibacterium</taxon>
    </lineage>
</organism>
<sequence>MAQGNIAALAFTPHARRRIQSRAIAQRAIEYVLEFGRERRSAGATKIYLDRQARQRLEREVGRTEIARLGHKLDIAVVVGDSDRVVTTMYRTRRTRH</sequence>